<proteinExistence type="predicted"/>
<protein>
    <submittedName>
        <fullName evidence="1">Uncharacterized protein</fullName>
    </submittedName>
</protein>
<organism evidence="1">
    <name type="scientific">marine sediment metagenome</name>
    <dbReference type="NCBI Taxonomy" id="412755"/>
    <lineage>
        <taxon>unclassified sequences</taxon>
        <taxon>metagenomes</taxon>
        <taxon>ecological metagenomes</taxon>
    </lineage>
</organism>
<sequence>MSRAYIVKYSGGTYDDYYEHNVFVSVNKSKATKYVTKFNNILKKWKDYYAQFEYKKGHSIAWIKD</sequence>
<gene>
    <name evidence="1" type="ORF">S01H1_70207</name>
</gene>
<dbReference type="AlphaFoldDB" id="X0WL24"/>
<evidence type="ECO:0000313" key="1">
    <source>
        <dbReference type="EMBL" id="GAG31669.1"/>
    </source>
</evidence>
<comment type="caution">
    <text evidence="1">The sequence shown here is derived from an EMBL/GenBank/DDBJ whole genome shotgun (WGS) entry which is preliminary data.</text>
</comment>
<accession>X0WL24</accession>
<reference evidence="1" key="1">
    <citation type="journal article" date="2014" name="Front. Microbiol.">
        <title>High frequency of phylogenetically diverse reductive dehalogenase-homologous genes in deep subseafloor sedimentary metagenomes.</title>
        <authorList>
            <person name="Kawai M."/>
            <person name="Futagami T."/>
            <person name="Toyoda A."/>
            <person name="Takaki Y."/>
            <person name="Nishi S."/>
            <person name="Hori S."/>
            <person name="Arai W."/>
            <person name="Tsubouchi T."/>
            <person name="Morono Y."/>
            <person name="Uchiyama I."/>
            <person name="Ito T."/>
            <person name="Fujiyama A."/>
            <person name="Inagaki F."/>
            <person name="Takami H."/>
        </authorList>
    </citation>
    <scope>NUCLEOTIDE SEQUENCE</scope>
    <source>
        <strain evidence="1">Expedition CK06-06</strain>
    </source>
</reference>
<dbReference type="EMBL" id="BARS01046672">
    <property type="protein sequence ID" value="GAG31669.1"/>
    <property type="molecule type" value="Genomic_DNA"/>
</dbReference>
<feature type="non-terminal residue" evidence="1">
    <location>
        <position position="65"/>
    </location>
</feature>
<name>X0WL24_9ZZZZ</name>